<evidence type="ECO:0000313" key="2">
    <source>
        <dbReference type="Proteomes" id="UP000011559"/>
    </source>
</evidence>
<name>M0GAM6_HALPT</name>
<proteinExistence type="predicted"/>
<dbReference type="PATRIC" id="fig|1227461.3.peg.2205"/>
<dbReference type="EMBL" id="AOLG01000035">
    <property type="protein sequence ID" value="ELZ68567.1"/>
    <property type="molecule type" value="Genomic_DNA"/>
</dbReference>
<keyword evidence="2" id="KW-1185">Reference proteome</keyword>
<protein>
    <submittedName>
        <fullName evidence="1">Uncharacterized protein</fullName>
    </submittedName>
</protein>
<sequence length="309" mass="35462">MTEYSINGKSSNEPRVDQLVDIKEYEGWDTLTLEIEVTIPEGLLGKVFPEFGKIPGMLVVTAHCRETYLRERFVLARDPISSGTYEGTWEFDAKDVRGSVNLRPILIRTTDTSQSMNYATNAGVFVADGPEWRLDISDTSGKDQDLLDVRTKSFEEVHEADDDTRFPPSDRLYYLDLEGDPDLPVLWLNEDHEKVTTVMQDAESEHEKQVSDLVWNQVMTPVWTRLVTIAATEYDPDEDDWTPEWQGAVFDELHDELYPDHTPEKTAERLQEDLSESVVLATKKVEDAVQELLEPADYYTKHIQNLTER</sequence>
<dbReference type="Proteomes" id="UP000011559">
    <property type="component" value="Unassembled WGS sequence"/>
</dbReference>
<dbReference type="AlphaFoldDB" id="M0GAM6"/>
<accession>M0GAM6</accession>
<gene>
    <name evidence="1" type="ORF">C457_11201</name>
</gene>
<comment type="caution">
    <text evidence="1">The sequence shown here is derived from an EMBL/GenBank/DDBJ whole genome shotgun (WGS) entry which is preliminary data.</text>
</comment>
<evidence type="ECO:0000313" key="1">
    <source>
        <dbReference type="EMBL" id="ELZ68567.1"/>
    </source>
</evidence>
<organism evidence="1 2">
    <name type="scientific">Haloferax prahovense (strain DSM 18310 / JCM 13924 / TL6)</name>
    <dbReference type="NCBI Taxonomy" id="1227461"/>
    <lineage>
        <taxon>Archaea</taxon>
        <taxon>Methanobacteriati</taxon>
        <taxon>Methanobacteriota</taxon>
        <taxon>Stenosarchaea group</taxon>
        <taxon>Halobacteria</taxon>
        <taxon>Halobacteriales</taxon>
        <taxon>Haloferacaceae</taxon>
        <taxon>Haloferax</taxon>
    </lineage>
</organism>
<reference evidence="1 2" key="1">
    <citation type="journal article" date="2014" name="PLoS Genet.">
        <title>Phylogenetically driven sequencing of extremely halophilic archaea reveals strategies for static and dynamic osmo-response.</title>
        <authorList>
            <person name="Becker E.A."/>
            <person name="Seitzer P.M."/>
            <person name="Tritt A."/>
            <person name="Larsen D."/>
            <person name="Krusor M."/>
            <person name="Yao A.I."/>
            <person name="Wu D."/>
            <person name="Madern D."/>
            <person name="Eisen J.A."/>
            <person name="Darling A.E."/>
            <person name="Facciotti M.T."/>
        </authorList>
    </citation>
    <scope>NUCLEOTIDE SEQUENCE [LARGE SCALE GENOMIC DNA]</scope>
    <source>
        <strain evidence="2">DSM 18310 / JCM 13924 / TL6</strain>
    </source>
</reference>